<feature type="domain" description="Metallo-beta-lactamase" evidence="1">
    <location>
        <begin position="35"/>
        <end position="69"/>
    </location>
</feature>
<protein>
    <recommendedName>
        <fullName evidence="1">Metallo-beta-lactamase domain-containing protein</fullName>
    </recommendedName>
</protein>
<dbReference type="Gene3D" id="3.60.15.10">
    <property type="entry name" value="Ribonuclease Z/Hydroxyacylglutathione hydrolase-like"/>
    <property type="match status" value="1"/>
</dbReference>
<name>A0A5E7YV21_9SPHN</name>
<proteinExistence type="predicted"/>
<dbReference type="InterPro" id="IPR052159">
    <property type="entry name" value="Competence_DNA_uptake"/>
</dbReference>
<dbReference type="Pfam" id="PF00753">
    <property type="entry name" value="Lactamase_B"/>
    <property type="match status" value="1"/>
</dbReference>
<dbReference type="Proteomes" id="UP000326857">
    <property type="component" value="Unassembled WGS sequence"/>
</dbReference>
<dbReference type="InterPro" id="IPR001279">
    <property type="entry name" value="Metallo-B-lactamas"/>
</dbReference>
<evidence type="ECO:0000313" key="2">
    <source>
        <dbReference type="EMBL" id="VVT09035.1"/>
    </source>
</evidence>
<dbReference type="EMBL" id="CABVLI010000033">
    <property type="protein sequence ID" value="VVT09035.1"/>
    <property type="molecule type" value="Genomic_DNA"/>
</dbReference>
<dbReference type="PANTHER" id="PTHR30619">
    <property type="entry name" value="DNA INTERNALIZATION/COMPETENCE PROTEIN COMEC/REC2"/>
    <property type="match status" value="1"/>
</dbReference>
<dbReference type="InterPro" id="IPR036866">
    <property type="entry name" value="RibonucZ/Hydroxyglut_hydro"/>
</dbReference>
<dbReference type="SUPFAM" id="SSF56281">
    <property type="entry name" value="Metallo-hydrolase/oxidoreductase"/>
    <property type="match status" value="1"/>
</dbReference>
<dbReference type="AlphaFoldDB" id="A0A5E7YV21"/>
<evidence type="ECO:0000259" key="1">
    <source>
        <dbReference type="Pfam" id="PF00753"/>
    </source>
</evidence>
<dbReference type="PANTHER" id="PTHR30619:SF1">
    <property type="entry name" value="RECOMBINATION PROTEIN 2"/>
    <property type="match status" value="1"/>
</dbReference>
<evidence type="ECO:0000313" key="3">
    <source>
        <dbReference type="Proteomes" id="UP000326857"/>
    </source>
</evidence>
<accession>A0A5E7YV21</accession>
<sequence length="348" mass="37216">MHVGGHRWIAIDSLSIGQISVTHHYLSGLGFDPKDHLDVVIATHWHDDHIRGLAQLFESAAAAEMIVPLAMLKTEFIKFAAAFSGQSSTKFSSGVEEFGKILQIAAARHKPNTAYPLRMAYNGYVGYRKTSGSLPHGQQVSLEALSPSNFDVAAFLHRIGQVNPEAKLLQRAPLYGPNDVSSAYWLQIGNDAVLFGADVENSSGVNSGWNAILNAPVQPIGKASLLKIPHHGGVSGHNDKMWSQFLTEGSIGTLTPWTKGGNRLPSGADIARLITATAESYSTGPSANGKTATQPFSVAKALSKDKVSLQRVANKIGQVRHRGKVSDGKIAWTTTLFGEACNLAAMAK</sequence>
<reference evidence="2 3" key="1">
    <citation type="submission" date="2019-09" db="EMBL/GenBank/DDBJ databases">
        <authorList>
            <person name="Dittami M. S."/>
        </authorList>
    </citation>
    <scope>NUCLEOTIDE SEQUENCE [LARGE SCALE GENOMIC DNA]</scope>
    <source>
        <strain evidence="2">SPHINGO391</strain>
    </source>
</reference>
<organism evidence="2 3">
    <name type="scientific">Sphingomonas aurantiaca</name>
    <dbReference type="NCBI Taxonomy" id="185949"/>
    <lineage>
        <taxon>Bacteria</taxon>
        <taxon>Pseudomonadati</taxon>
        <taxon>Pseudomonadota</taxon>
        <taxon>Alphaproteobacteria</taxon>
        <taxon>Sphingomonadales</taxon>
        <taxon>Sphingomonadaceae</taxon>
        <taxon>Sphingomonas</taxon>
    </lineage>
</organism>
<gene>
    <name evidence="2" type="ORF">SPHINGO391_390261</name>
</gene>